<protein>
    <recommendedName>
        <fullName evidence="10">Alpha-1,3/1,6-mannosyltransferase ALG2</fullName>
        <ecNumber evidence="10">2.4.1.132</ecNumber>
        <ecNumber evidence="10">2.4.1.257</ecNumber>
    </recommendedName>
    <alternativeName>
        <fullName evidence="10">GDP-Man:Man(1)GlcNAc(2)-PP-Dol alpha-1,3-mannosyltransferase</fullName>
    </alternativeName>
</protein>
<keyword evidence="15" id="KW-1185">Reference proteome</keyword>
<dbReference type="FunFam" id="3.40.50.2000:FF:000085">
    <property type="entry name" value="alpha-1,3/1,6-mannosyltransferase ALG2"/>
    <property type="match status" value="1"/>
</dbReference>
<evidence type="ECO:0000313" key="13">
    <source>
        <dbReference type="EMBL" id="RWS11793.1"/>
    </source>
</evidence>
<evidence type="ECO:0000256" key="4">
    <source>
        <dbReference type="ARBA" id="ARBA00022692"/>
    </source>
</evidence>
<dbReference type="OrthoDB" id="448893at2759"/>
<dbReference type="EC" id="2.4.1.257" evidence="10"/>
<dbReference type="Proteomes" id="UP000285301">
    <property type="component" value="Unassembled WGS sequence"/>
</dbReference>
<dbReference type="PANTHER" id="PTHR45918:SF1">
    <property type="entry name" value="ALPHA-1,3_1,6-MANNOSYLTRANSFERASE ALG2"/>
    <property type="match status" value="1"/>
</dbReference>
<gene>
    <name evidence="14" type="ORF">B4U79_04932</name>
    <name evidence="13" type="ORF">B4U79_08904</name>
</gene>
<dbReference type="GO" id="GO:0005789">
    <property type="term" value="C:endoplasmic reticulum membrane"/>
    <property type="evidence" value="ECO:0007669"/>
    <property type="project" value="UniProtKB-SubCell"/>
</dbReference>
<dbReference type="FunFam" id="3.40.50.2000:FF:000210">
    <property type="entry name" value="Alpha-1,3/1,6-mannosyltransferase ALG2"/>
    <property type="match status" value="1"/>
</dbReference>
<dbReference type="InterPro" id="IPR001296">
    <property type="entry name" value="Glyco_trans_1"/>
</dbReference>
<keyword evidence="7" id="KW-0472">Membrane</keyword>
<reference evidence="13" key="2">
    <citation type="submission" date="2018-11" db="EMBL/GenBank/DDBJ databases">
        <title>Trombidioid mite genomics.</title>
        <authorList>
            <person name="Dong X."/>
        </authorList>
    </citation>
    <scope>NUCLEOTIDE SEQUENCE</scope>
    <source>
        <strain evidence="13">UoL-WK</strain>
    </source>
</reference>
<dbReference type="InterPro" id="IPR028098">
    <property type="entry name" value="Glyco_trans_4-like_N"/>
</dbReference>
<evidence type="ECO:0000256" key="10">
    <source>
        <dbReference type="RuleBase" id="RU367136"/>
    </source>
</evidence>
<dbReference type="Gene3D" id="3.40.50.2000">
    <property type="entry name" value="Glycogen Phosphorylase B"/>
    <property type="match status" value="2"/>
</dbReference>
<evidence type="ECO:0000256" key="2">
    <source>
        <dbReference type="ARBA" id="ARBA00022676"/>
    </source>
</evidence>
<accession>A0A443R955</accession>
<comment type="caution">
    <text evidence="13">The sequence shown here is derived from an EMBL/GenBank/DDBJ whole genome shotgun (WGS) entry which is preliminary data.</text>
</comment>
<evidence type="ECO:0000256" key="8">
    <source>
        <dbReference type="ARBA" id="ARBA00045103"/>
    </source>
</evidence>
<dbReference type="EC" id="2.4.1.132" evidence="10"/>
<evidence type="ECO:0000259" key="12">
    <source>
        <dbReference type="Pfam" id="PF13439"/>
    </source>
</evidence>
<dbReference type="InterPro" id="IPR027054">
    <property type="entry name" value="ALG2"/>
</dbReference>
<dbReference type="STRING" id="1965070.A0A443R955"/>
<evidence type="ECO:0000313" key="14">
    <source>
        <dbReference type="EMBL" id="RWS11807.1"/>
    </source>
</evidence>
<feature type="domain" description="Glycosyl transferase family 1" evidence="11">
    <location>
        <begin position="219"/>
        <end position="388"/>
    </location>
</feature>
<sequence>MKFVFLHPDLGIGGAERLIVDFALAVKQNGHDVQMMTAHHDINHCFQETKDGTLDVTVVGDWIPRSIFGKCYALCAYLRMLAVALYLVFTKNPQFSTFDIIVCDQISVCIPVLKCFLRFRSKKNAKIIFYCHFPDQLLTRRDSLLKKFYRAPIDWVEEVSTGLADCILVNSHFTAGIFRKTFTRLSDVEIDVLYPTCKFSTFDKPLSGDFADLNVKRNVDAMFVSINRYERKKNLPLALHAFVALESMVKKNNIAKTAHLIMVGGYDERVVENKEHFEELIDLAQQLKISDQVTFLKSQNESQVQLLLHISTAVLYTPENEHFGIVPLEAMYMKRPVIACNSGGPLETIIDGETGFLCDPSAESFAEAMYRFVIDKSLARELGINGHERVKTYFSFSAFVKKIKTIINDLSASSN</sequence>
<evidence type="ECO:0000256" key="6">
    <source>
        <dbReference type="ARBA" id="ARBA00022989"/>
    </source>
</evidence>
<keyword evidence="2 10" id="KW-0328">Glycosyltransferase</keyword>
<comment type="catalytic activity">
    <reaction evidence="8 10">
        <text>a beta-D-Man-(1-&gt;4)-beta-D-GlcNAc-(1-&gt;4)-alpha-D-GlcNAc-diphospho-di-trans,poly-cis-dolichol + GDP-alpha-D-mannose = an alpha-D-Man-(1-&gt;3)-beta-D-Man-(1-&gt;4)-beta-D-GlcNAc-(1-&gt;4)-alpha-D-GlcNAc-diphospho-di-trans,poly-cis-dolichol + GDP + H(+)</text>
        <dbReference type="Rhea" id="RHEA:29515"/>
        <dbReference type="Rhea" id="RHEA-COMP:19511"/>
        <dbReference type="Rhea" id="RHEA-COMP:19513"/>
        <dbReference type="ChEBI" id="CHEBI:15378"/>
        <dbReference type="ChEBI" id="CHEBI:57527"/>
        <dbReference type="ChEBI" id="CHEBI:58189"/>
        <dbReference type="ChEBI" id="CHEBI:58472"/>
        <dbReference type="ChEBI" id="CHEBI:132510"/>
        <dbReference type="EC" id="2.4.1.132"/>
    </reaction>
    <physiologicalReaction direction="left-to-right" evidence="8 10">
        <dbReference type="Rhea" id="RHEA:29516"/>
    </physiologicalReaction>
</comment>
<evidence type="ECO:0000256" key="3">
    <source>
        <dbReference type="ARBA" id="ARBA00022679"/>
    </source>
</evidence>
<comment type="catalytic activity">
    <reaction evidence="9 10">
        <text>an alpha-D-Man-(1-&gt;3)-beta-D-Man-(1-&gt;4)-beta-D-GlcNAc-(1-&gt;4)-alpha-D-GlcNAc-diphospho-di-trans,poly-cis-dolichol + GDP-alpha-D-mannose = an alpha-D-Man-(1-&gt;3)-[alpha-D-Man-(1-&gt;6)]-beta-D-Man-(1-&gt;4)-beta-D-GlcNAc-(1-&gt;4)-alpha-D-GlcNAc-diphospho-di-trans,poly-cis-dolichol + GDP + H(+)</text>
        <dbReference type="Rhea" id="RHEA:29519"/>
        <dbReference type="Rhea" id="RHEA-COMP:19513"/>
        <dbReference type="Rhea" id="RHEA-COMP:19515"/>
        <dbReference type="ChEBI" id="CHEBI:15378"/>
        <dbReference type="ChEBI" id="CHEBI:57527"/>
        <dbReference type="ChEBI" id="CHEBI:58189"/>
        <dbReference type="ChEBI" id="CHEBI:132510"/>
        <dbReference type="ChEBI" id="CHEBI:132511"/>
        <dbReference type="EC" id="2.4.1.257"/>
    </reaction>
    <physiologicalReaction direction="left-to-right" evidence="9 10">
        <dbReference type="Rhea" id="RHEA:29520"/>
    </physiologicalReaction>
</comment>
<dbReference type="UniPathway" id="UPA00378"/>
<comment type="similarity">
    <text evidence="10">Belongs to the glycosyltransferase group 1 family.</text>
</comment>
<evidence type="ECO:0000256" key="7">
    <source>
        <dbReference type="ARBA" id="ARBA00023136"/>
    </source>
</evidence>
<dbReference type="PANTHER" id="PTHR45918">
    <property type="entry name" value="ALPHA-1,3/1,6-MANNOSYLTRANSFERASE ALG2"/>
    <property type="match status" value="1"/>
</dbReference>
<dbReference type="GO" id="GO:0102704">
    <property type="term" value="F:GDP-Man:Man(2)GlcNAc(2)-PP-Dol alpha-1,6-mannosyltransferase activity"/>
    <property type="evidence" value="ECO:0007669"/>
    <property type="project" value="UniProtKB-UniRule"/>
</dbReference>
<dbReference type="Pfam" id="PF00534">
    <property type="entry name" value="Glycos_transf_1"/>
    <property type="match status" value="1"/>
</dbReference>
<dbReference type="AlphaFoldDB" id="A0A443R955"/>
<evidence type="ECO:0000256" key="1">
    <source>
        <dbReference type="ARBA" id="ARBA00004922"/>
    </source>
</evidence>
<feature type="domain" description="Glycosyltransferase subfamily 4-like N-terminal" evidence="12">
    <location>
        <begin position="12"/>
        <end position="183"/>
    </location>
</feature>
<evidence type="ECO:0000256" key="5">
    <source>
        <dbReference type="ARBA" id="ARBA00022824"/>
    </source>
</evidence>
<evidence type="ECO:0000259" key="11">
    <source>
        <dbReference type="Pfam" id="PF00534"/>
    </source>
</evidence>
<name>A0A443R955_9ACAR</name>
<reference evidence="13 15" key="1">
    <citation type="journal article" date="2018" name="Gigascience">
        <title>Genomes of trombidid mites reveal novel predicted allergens and laterally-transferred genes associated with secondary metabolism.</title>
        <authorList>
            <person name="Dong X."/>
            <person name="Chaisiri K."/>
            <person name="Xia D."/>
            <person name="Armstrong S.D."/>
            <person name="Fang Y."/>
            <person name="Donnelly M.J."/>
            <person name="Kadowaki T."/>
            <person name="McGarry J.W."/>
            <person name="Darby A.C."/>
            <person name="Makepeace B.L."/>
        </authorList>
    </citation>
    <scope>NUCLEOTIDE SEQUENCE [LARGE SCALE GENOMIC DNA]</scope>
    <source>
        <strain evidence="13">UoL-WK</strain>
    </source>
</reference>
<dbReference type="EMBL" id="NCKU01001566">
    <property type="protein sequence ID" value="RWS11793.1"/>
    <property type="molecule type" value="Genomic_DNA"/>
</dbReference>
<keyword evidence="4" id="KW-0812">Transmembrane</keyword>
<dbReference type="GO" id="GO:0004378">
    <property type="term" value="F:GDP-Man:Man(1)GlcNAc(2)-PP-Dol alpha-1,3-mannosyltransferase activity"/>
    <property type="evidence" value="ECO:0007669"/>
    <property type="project" value="UniProtKB-UniRule"/>
</dbReference>
<dbReference type="Pfam" id="PF13439">
    <property type="entry name" value="Glyco_transf_4"/>
    <property type="match status" value="1"/>
</dbReference>
<organism evidence="13 15">
    <name type="scientific">Dinothrombium tinctorium</name>
    <dbReference type="NCBI Taxonomy" id="1965070"/>
    <lineage>
        <taxon>Eukaryota</taxon>
        <taxon>Metazoa</taxon>
        <taxon>Ecdysozoa</taxon>
        <taxon>Arthropoda</taxon>
        <taxon>Chelicerata</taxon>
        <taxon>Arachnida</taxon>
        <taxon>Acari</taxon>
        <taxon>Acariformes</taxon>
        <taxon>Trombidiformes</taxon>
        <taxon>Prostigmata</taxon>
        <taxon>Anystina</taxon>
        <taxon>Parasitengona</taxon>
        <taxon>Trombidioidea</taxon>
        <taxon>Trombidiidae</taxon>
        <taxon>Dinothrombium</taxon>
    </lineage>
</organism>
<dbReference type="CDD" id="cd03805">
    <property type="entry name" value="GT4_ALG2-like"/>
    <property type="match status" value="1"/>
</dbReference>
<comment type="pathway">
    <text evidence="1 10">Protein modification; protein glycosylation.</text>
</comment>
<evidence type="ECO:0000313" key="15">
    <source>
        <dbReference type="Proteomes" id="UP000285301"/>
    </source>
</evidence>
<dbReference type="SUPFAM" id="SSF53756">
    <property type="entry name" value="UDP-Glycosyltransferase/glycogen phosphorylase"/>
    <property type="match status" value="1"/>
</dbReference>
<keyword evidence="6" id="KW-1133">Transmembrane helix</keyword>
<proteinExistence type="inferred from homology"/>
<comment type="subcellular location">
    <subcellularLocation>
        <location evidence="10">Endoplasmic reticulum membrane</location>
        <topology evidence="10">Single-pass membrane protein</topology>
    </subcellularLocation>
</comment>
<comment type="function">
    <text evidence="10">Mannosylates Man(2)GlcNAc(2)-dolichol diphosphate and Man(1)GlcNAc(2)-dolichol diphosphate to form Man(3)GlcNAc(2)-dolichol diphosphate.</text>
</comment>
<evidence type="ECO:0000256" key="9">
    <source>
        <dbReference type="ARBA" id="ARBA00045104"/>
    </source>
</evidence>
<keyword evidence="5" id="KW-0256">Endoplasmic reticulum</keyword>
<dbReference type="EMBL" id="NCKU01001563">
    <property type="protein sequence ID" value="RWS11807.1"/>
    <property type="molecule type" value="Genomic_DNA"/>
</dbReference>
<keyword evidence="3 10" id="KW-0808">Transferase</keyword>